<dbReference type="GO" id="GO:0016747">
    <property type="term" value="F:acyltransferase activity, transferring groups other than amino-acyl groups"/>
    <property type="evidence" value="ECO:0007669"/>
    <property type="project" value="InterPro"/>
</dbReference>
<dbReference type="EMBL" id="FMZA01000007">
    <property type="protein sequence ID" value="SDC39054.1"/>
    <property type="molecule type" value="Genomic_DNA"/>
</dbReference>
<dbReference type="PROSITE" id="PS51186">
    <property type="entry name" value="GNAT"/>
    <property type="match status" value="1"/>
</dbReference>
<dbReference type="RefSeq" id="WP_091568033.1">
    <property type="nucleotide sequence ID" value="NZ_FMZA01000007.1"/>
</dbReference>
<dbReference type="InterPro" id="IPR000182">
    <property type="entry name" value="GNAT_dom"/>
</dbReference>
<feature type="domain" description="N-acetyltransferase" evidence="1">
    <location>
        <begin position="25"/>
        <end position="187"/>
    </location>
</feature>
<dbReference type="AlphaFoldDB" id="A0A1G6L752"/>
<dbReference type="Proteomes" id="UP000199387">
    <property type="component" value="Unassembled WGS sequence"/>
</dbReference>
<keyword evidence="2" id="KW-0808">Transferase</keyword>
<accession>A0A1G6L752</accession>
<keyword evidence="3" id="KW-1185">Reference proteome</keyword>
<dbReference type="SUPFAM" id="SSF55729">
    <property type="entry name" value="Acyl-CoA N-acyltransferases (Nat)"/>
    <property type="match status" value="1"/>
</dbReference>
<proteinExistence type="predicted"/>
<organism evidence="2 3">
    <name type="scientific">Melghirimyces thermohalophilus</name>
    <dbReference type="NCBI Taxonomy" id="1236220"/>
    <lineage>
        <taxon>Bacteria</taxon>
        <taxon>Bacillati</taxon>
        <taxon>Bacillota</taxon>
        <taxon>Bacilli</taxon>
        <taxon>Bacillales</taxon>
        <taxon>Thermoactinomycetaceae</taxon>
        <taxon>Melghirimyces</taxon>
    </lineage>
</organism>
<dbReference type="Gene3D" id="3.40.630.30">
    <property type="match status" value="1"/>
</dbReference>
<evidence type="ECO:0000259" key="1">
    <source>
        <dbReference type="PROSITE" id="PS51186"/>
    </source>
</evidence>
<dbReference type="STRING" id="1236220.SAMN04488112_10782"/>
<dbReference type="PANTHER" id="PTHR43415">
    <property type="entry name" value="SPERMIDINE N(1)-ACETYLTRANSFERASE"/>
    <property type="match status" value="1"/>
</dbReference>
<dbReference type="Pfam" id="PF00583">
    <property type="entry name" value="Acetyltransf_1"/>
    <property type="match status" value="1"/>
</dbReference>
<sequence>MAVDLKRSGLPTDEQKRYRIKGHEVVLRQANPEDAKEVSKRLARVIQEGIYLDESPDTRPDVQKKRGEIEKIRDHDGMYTVVEVDGNIAGSAQLKRGSKGMSHHTAQFRTWLIPRYRGMGLGKKLLEYTLSWAKDHGIEKINLDVWDTNERAIGLYRKYGFRLEGRRRRQAVIEGKYVDEIFMARFL</sequence>
<dbReference type="OrthoDB" id="948250at2"/>
<gene>
    <name evidence="2" type="ORF">SAMN04488112_10782</name>
</gene>
<dbReference type="CDD" id="cd04301">
    <property type="entry name" value="NAT_SF"/>
    <property type="match status" value="1"/>
</dbReference>
<reference evidence="2 3" key="1">
    <citation type="submission" date="2016-10" db="EMBL/GenBank/DDBJ databases">
        <authorList>
            <person name="de Groot N.N."/>
        </authorList>
    </citation>
    <scope>NUCLEOTIDE SEQUENCE [LARGE SCALE GENOMIC DNA]</scope>
    <source>
        <strain evidence="2 3">DSM 45514</strain>
    </source>
</reference>
<name>A0A1G6L752_9BACL</name>
<evidence type="ECO:0000313" key="3">
    <source>
        <dbReference type="Proteomes" id="UP000199387"/>
    </source>
</evidence>
<protein>
    <submittedName>
        <fullName evidence="2">Protein N-acetyltransferase, RimJ/RimL family</fullName>
    </submittedName>
</protein>
<dbReference type="InterPro" id="IPR016181">
    <property type="entry name" value="Acyl_CoA_acyltransferase"/>
</dbReference>
<evidence type="ECO:0000313" key="2">
    <source>
        <dbReference type="EMBL" id="SDC39054.1"/>
    </source>
</evidence>
<dbReference type="PANTHER" id="PTHR43415:SF3">
    <property type="entry name" value="GNAT-FAMILY ACETYLTRANSFERASE"/>
    <property type="match status" value="1"/>
</dbReference>